<dbReference type="GO" id="GO:0006633">
    <property type="term" value="P:fatty acid biosynthetic process"/>
    <property type="evidence" value="ECO:0007669"/>
    <property type="project" value="UniProtKB-UniPathway"/>
</dbReference>
<dbReference type="InterPro" id="IPR013747">
    <property type="entry name" value="ACP_syn_III_C"/>
</dbReference>
<reference evidence="9 10" key="1">
    <citation type="journal article" date="2016" name="Sci. Rep.">
        <title>The Dendrobium catenatum Lindl. genome sequence provides insights into polysaccharide synthase, floral development and adaptive evolution.</title>
        <authorList>
            <person name="Zhang G.Q."/>
            <person name="Xu Q."/>
            <person name="Bian C."/>
            <person name="Tsai W.C."/>
            <person name="Yeh C.M."/>
            <person name="Liu K.W."/>
            <person name="Yoshida K."/>
            <person name="Zhang L.S."/>
            <person name="Chang S.B."/>
            <person name="Chen F."/>
            <person name="Shi Y."/>
            <person name="Su Y.Y."/>
            <person name="Zhang Y.Q."/>
            <person name="Chen L.J."/>
            <person name="Yin Y."/>
            <person name="Lin M."/>
            <person name="Huang H."/>
            <person name="Deng H."/>
            <person name="Wang Z.W."/>
            <person name="Zhu S.L."/>
            <person name="Zhao X."/>
            <person name="Deng C."/>
            <person name="Niu S.C."/>
            <person name="Huang J."/>
            <person name="Wang M."/>
            <person name="Liu G.H."/>
            <person name="Yang H.J."/>
            <person name="Xiao X.J."/>
            <person name="Hsiao Y.Y."/>
            <person name="Wu W.L."/>
            <person name="Chen Y.Y."/>
            <person name="Mitsuda N."/>
            <person name="Ohme-Takagi M."/>
            <person name="Luo Y.B."/>
            <person name="Van de Peer Y."/>
            <person name="Liu Z.J."/>
        </authorList>
    </citation>
    <scope>NUCLEOTIDE SEQUENCE [LARGE SCALE GENOMIC DNA]</scope>
    <source>
        <tissue evidence="9">The whole plant</tissue>
    </source>
</reference>
<dbReference type="Proteomes" id="UP000233837">
    <property type="component" value="Unassembled WGS sequence"/>
</dbReference>
<feature type="transmembrane region" description="Helical" evidence="6">
    <location>
        <begin position="12"/>
        <end position="31"/>
    </location>
</feature>
<evidence type="ECO:0000256" key="3">
    <source>
        <dbReference type="ARBA" id="ARBA00023315"/>
    </source>
</evidence>
<accession>A0A2I0WJA4</accession>
<dbReference type="InterPro" id="IPR013601">
    <property type="entry name" value="FAE1_typ3_polyketide_synth"/>
</dbReference>
<dbReference type="Pfam" id="PF08541">
    <property type="entry name" value="ACP_syn_III_C"/>
    <property type="match status" value="1"/>
</dbReference>
<keyword evidence="2 4" id="KW-0808">Transferase</keyword>
<evidence type="ECO:0000256" key="5">
    <source>
        <dbReference type="PIRSR" id="PIRSR036417-1"/>
    </source>
</evidence>
<feature type="active site" evidence="5">
    <location>
        <position position="197"/>
    </location>
</feature>
<gene>
    <name evidence="9" type="primary">CUT1</name>
    <name evidence="9" type="ORF">MA16_Dca015617</name>
</gene>
<evidence type="ECO:0000259" key="7">
    <source>
        <dbReference type="Pfam" id="PF08392"/>
    </source>
</evidence>
<keyword evidence="6" id="KW-0812">Transmembrane</keyword>
<feature type="active site" evidence="5">
    <location>
        <position position="393"/>
    </location>
</feature>
<dbReference type="InterPro" id="IPR012392">
    <property type="entry name" value="3-ktacl-CoA_syn"/>
</dbReference>
<evidence type="ECO:0000256" key="6">
    <source>
        <dbReference type="SAM" id="Phobius"/>
    </source>
</evidence>
<comment type="pathway">
    <text evidence="4">Lipid metabolism; fatty acid biosynthesis.</text>
</comment>
<dbReference type="Gene3D" id="3.40.47.10">
    <property type="match status" value="1"/>
</dbReference>
<comment type="similarity">
    <text evidence="1 4">Belongs to the thiolase-like superfamily. Chalcone/stilbene synthases family.</text>
</comment>
<feature type="active site" evidence="5">
    <location>
        <position position="276"/>
    </location>
</feature>
<feature type="active site" evidence="5">
    <location>
        <position position="360"/>
    </location>
</feature>
<protein>
    <recommendedName>
        <fullName evidence="4">3-ketoacyl-CoA synthase</fullName>
        <ecNumber evidence="4">2.3.1.-</ecNumber>
    </recommendedName>
</protein>
<feature type="active site" evidence="5">
    <location>
        <position position="364"/>
    </location>
</feature>
<dbReference type="EMBL" id="KZ502577">
    <property type="protein sequence ID" value="PKU75737.1"/>
    <property type="molecule type" value="Genomic_DNA"/>
</dbReference>
<feature type="domain" description="Beta-ketoacyl-[acyl-carrier-protein] synthase III C-terminal" evidence="8">
    <location>
        <begin position="358"/>
        <end position="439"/>
    </location>
</feature>
<dbReference type="GO" id="GO:0016020">
    <property type="term" value="C:membrane"/>
    <property type="evidence" value="ECO:0007669"/>
    <property type="project" value="InterPro"/>
</dbReference>
<evidence type="ECO:0000259" key="8">
    <source>
        <dbReference type="Pfam" id="PF08541"/>
    </source>
</evidence>
<keyword evidence="6" id="KW-1133">Transmembrane helix</keyword>
<dbReference type="AlphaFoldDB" id="A0A2I0WJA4"/>
<organism evidence="9 10">
    <name type="scientific">Dendrobium catenatum</name>
    <dbReference type="NCBI Taxonomy" id="906689"/>
    <lineage>
        <taxon>Eukaryota</taxon>
        <taxon>Viridiplantae</taxon>
        <taxon>Streptophyta</taxon>
        <taxon>Embryophyta</taxon>
        <taxon>Tracheophyta</taxon>
        <taxon>Spermatophyta</taxon>
        <taxon>Magnoliopsida</taxon>
        <taxon>Liliopsida</taxon>
        <taxon>Asparagales</taxon>
        <taxon>Orchidaceae</taxon>
        <taxon>Epidendroideae</taxon>
        <taxon>Malaxideae</taxon>
        <taxon>Dendrobiinae</taxon>
        <taxon>Dendrobium</taxon>
    </lineage>
</organism>
<dbReference type="GO" id="GO:0016747">
    <property type="term" value="F:acyltransferase activity, transferring groups other than amino-acyl groups"/>
    <property type="evidence" value="ECO:0007669"/>
    <property type="project" value="InterPro"/>
</dbReference>
<sequence>MSPAFNHYKLAGIILPSIAATAIVAFFLLPFPTPKQTLIILSTIVSACAAAAFLLSRPQPVYLIDYACLRPLRTCRVPFATFMEHARLCDFFDEKSVQFQMRILERSGLGEETCLPPPNHYLPPLRSLEGGRAEAELVVFSAVDELFAKTGMEGKDVDAVVVNCSLFAPTPSMADMVVNKYKMRGDVRAYNLSGMGCSAGIIALDLARQLLQVHSKSNALIISTEILSPNYYAGKTRPMLLPNCLFRMGASASLLSNHPASRRLSKYRLLHVIRTHRGSDDRSFHCVNQQEDSFGQVGISLSKDLMAVAADSLRSNITAIGPLVLPATEQLRFLLALIARRALSSSWPPYIPDFRKAFDHFCIHAGGRAVIDELQRSLRLKPGDVEASRMTLHRFGNTSSSSLWYELAYVEAKRRMRKGDRVWMIGFGSGFKCNSAVWRCVRTVDGPPNGPWDDCVDRYPVEVPEVVTFS</sequence>
<reference evidence="9 10" key="2">
    <citation type="journal article" date="2017" name="Nature">
        <title>The Apostasia genome and the evolution of orchids.</title>
        <authorList>
            <person name="Zhang G.Q."/>
            <person name="Liu K.W."/>
            <person name="Li Z."/>
            <person name="Lohaus R."/>
            <person name="Hsiao Y.Y."/>
            <person name="Niu S.C."/>
            <person name="Wang J.Y."/>
            <person name="Lin Y.C."/>
            <person name="Xu Q."/>
            <person name="Chen L.J."/>
            <person name="Yoshida K."/>
            <person name="Fujiwara S."/>
            <person name="Wang Z.W."/>
            <person name="Zhang Y.Q."/>
            <person name="Mitsuda N."/>
            <person name="Wang M."/>
            <person name="Liu G.H."/>
            <person name="Pecoraro L."/>
            <person name="Huang H.X."/>
            <person name="Xiao X.J."/>
            <person name="Lin M."/>
            <person name="Wu X.Y."/>
            <person name="Wu W.L."/>
            <person name="Chen Y.Y."/>
            <person name="Chang S.B."/>
            <person name="Sakamoto S."/>
            <person name="Ohme-Takagi M."/>
            <person name="Yagi M."/>
            <person name="Zeng S.J."/>
            <person name="Shen C.Y."/>
            <person name="Yeh C.M."/>
            <person name="Luo Y.B."/>
            <person name="Tsai W.C."/>
            <person name="Van de Peer Y."/>
            <person name="Liu Z.J."/>
        </authorList>
    </citation>
    <scope>NUCLEOTIDE SEQUENCE [LARGE SCALE GENOMIC DNA]</scope>
    <source>
        <tissue evidence="9">The whole plant</tissue>
    </source>
</reference>
<feature type="domain" description="FAE" evidence="7">
    <location>
        <begin position="55"/>
        <end position="341"/>
    </location>
</feature>
<keyword evidence="6" id="KW-0472">Membrane</keyword>
<dbReference type="SUPFAM" id="SSF53901">
    <property type="entry name" value="Thiolase-like"/>
    <property type="match status" value="2"/>
</dbReference>
<dbReference type="InterPro" id="IPR016039">
    <property type="entry name" value="Thiolase-like"/>
</dbReference>
<dbReference type="OrthoDB" id="329835at2759"/>
<feature type="transmembrane region" description="Helical" evidence="6">
    <location>
        <begin position="37"/>
        <end position="55"/>
    </location>
</feature>
<feature type="active site" evidence="5">
    <location>
        <position position="397"/>
    </location>
</feature>
<dbReference type="STRING" id="906689.A0A2I0WJA4"/>
<dbReference type="PIRSF" id="PIRSF036417">
    <property type="entry name" value="3-ktacl-CoA_syn"/>
    <property type="match status" value="1"/>
</dbReference>
<keyword evidence="10" id="KW-1185">Reference proteome</keyword>
<dbReference type="EC" id="2.3.1.-" evidence="4"/>
<dbReference type="CDD" id="cd00831">
    <property type="entry name" value="CHS_like"/>
    <property type="match status" value="1"/>
</dbReference>
<dbReference type="UniPathway" id="UPA00094"/>
<dbReference type="Pfam" id="PF08392">
    <property type="entry name" value="FAE1_CUT1_RppA"/>
    <property type="match status" value="1"/>
</dbReference>
<evidence type="ECO:0000313" key="9">
    <source>
        <dbReference type="EMBL" id="PKU75737.1"/>
    </source>
</evidence>
<name>A0A2I0WJA4_9ASPA</name>
<evidence type="ECO:0000256" key="1">
    <source>
        <dbReference type="ARBA" id="ARBA00005531"/>
    </source>
</evidence>
<dbReference type="PANTHER" id="PTHR31561">
    <property type="entry name" value="3-KETOACYL-COA SYNTHASE"/>
    <property type="match status" value="1"/>
</dbReference>
<evidence type="ECO:0000313" key="10">
    <source>
        <dbReference type="Proteomes" id="UP000233837"/>
    </source>
</evidence>
<evidence type="ECO:0000256" key="2">
    <source>
        <dbReference type="ARBA" id="ARBA00022679"/>
    </source>
</evidence>
<proteinExistence type="inferred from homology"/>
<keyword evidence="3 4" id="KW-0012">Acyltransferase</keyword>
<evidence type="ECO:0000256" key="4">
    <source>
        <dbReference type="PIRNR" id="PIRNR036417"/>
    </source>
</evidence>